<dbReference type="EMBL" id="CP054929">
    <property type="protein sequence ID" value="QKW52057.1"/>
    <property type="molecule type" value="Genomic_DNA"/>
</dbReference>
<dbReference type="InterPro" id="IPR016181">
    <property type="entry name" value="Acyl_CoA_acyltransferase"/>
</dbReference>
<dbReference type="AlphaFoldDB" id="A0A7H8NC27"/>
<dbReference type="Proteomes" id="UP000509303">
    <property type="component" value="Chromosome"/>
</dbReference>
<dbReference type="Pfam" id="PF00583">
    <property type="entry name" value="Acetyltransf_1"/>
    <property type="match status" value="1"/>
</dbReference>
<feature type="domain" description="N-acetyltransferase" evidence="1">
    <location>
        <begin position="16"/>
        <end position="178"/>
    </location>
</feature>
<accession>A0A7H8NC27</accession>
<dbReference type="InterPro" id="IPR000182">
    <property type="entry name" value="GNAT_dom"/>
</dbReference>
<dbReference type="PROSITE" id="PS51186">
    <property type="entry name" value="GNAT"/>
    <property type="match status" value="1"/>
</dbReference>
<keyword evidence="2" id="KW-0808">Transferase</keyword>
<sequence length="178" mass="19274">MNTAPAIQHYTADHAAAVREELLDLHDAVYEGSGDPLAARDAFAPFLDHWLAAENFACTAARAPNGTLAGYAYGAPLTSHTRWWDGLTPPLDAAAATENGTRTFALSELLVGREWRGTGTARRLHDALLHGRPESRVTLLTPVDHAKVVQLYESWGYGRVGECVPFVGAPRLVAMLRS</sequence>
<reference evidence="2 3" key="1">
    <citation type="submission" date="2020-06" db="EMBL/GenBank/DDBJ databases">
        <title>Genome mining for natural products.</title>
        <authorList>
            <person name="Zhang B."/>
            <person name="Shi J."/>
            <person name="Ge H."/>
        </authorList>
    </citation>
    <scope>NUCLEOTIDE SEQUENCE [LARGE SCALE GENOMIC DNA]</scope>
    <source>
        <strain evidence="2 3">NA00687</strain>
    </source>
</reference>
<dbReference type="SUPFAM" id="SSF55729">
    <property type="entry name" value="Acyl-CoA N-acyltransferases (Nat)"/>
    <property type="match status" value="1"/>
</dbReference>
<proteinExistence type="predicted"/>
<protein>
    <submittedName>
        <fullName evidence="2">GNAT family N-acetyltransferase</fullName>
    </submittedName>
</protein>
<organism evidence="2 3">
    <name type="scientific">Streptomyces buecherae</name>
    <dbReference type="NCBI Taxonomy" id="2763006"/>
    <lineage>
        <taxon>Bacteria</taxon>
        <taxon>Bacillati</taxon>
        <taxon>Actinomycetota</taxon>
        <taxon>Actinomycetes</taxon>
        <taxon>Kitasatosporales</taxon>
        <taxon>Streptomycetaceae</taxon>
        <taxon>Streptomyces</taxon>
    </lineage>
</organism>
<dbReference type="RefSeq" id="WP_176163763.1">
    <property type="nucleotide sequence ID" value="NZ_CP054929.1"/>
</dbReference>
<keyword evidence="3" id="KW-1185">Reference proteome</keyword>
<dbReference type="GO" id="GO:0016747">
    <property type="term" value="F:acyltransferase activity, transferring groups other than amino-acyl groups"/>
    <property type="evidence" value="ECO:0007669"/>
    <property type="project" value="InterPro"/>
</dbReference>
<evidence type="ECO:0000259" key="1">
    <source>
        <dbReference type="PROSITE" id="PS51186"/>
    </source>
</evidence>
<name>A0A7H8NC27_9ACTN</name>
<gene>
    <name evidence="2" type="ORF">HUT08_23845</name>
</gene>
<evidence type="ECO:0000313" key="3">
    <source>
        <dbReference type="Proteomes" id="UP000509303"/>
    </source>
</evidence>
<dbReference type="Gene3D" id="3.40.630.30">
    <property type="match status" value="1"/>
</dbReference>
<evidence type="ECO:0000313" key="2">
    <source>
        <dbReference type="EMBL" id="QKW52057.1"/>
    </source>
</evidence>